<evidence type="ECO:0000313" key="2">
    <source>
        <dbReference type="EMBL" id="RGC34523.1"/>
    </source>
</evidence>
<reference evidence="2 3" key="1">
    <citation type="submission" date="2018-08" db="EMBL/GenBank/DDBJ databases">
        <title>A genome reference for cultivated species of the human gut microbiota.</title>
        <authorList>
            <person name="Zou Y."/>
            <person name="Xue W."/>
            <person name="Luo G."/>
        </authorList>
    </citation>
    <scope>NUCLEOTIDE SEQUENCE [LARGE SCALE GENOMIC DNA]</scope>
    <source>
        <strain evidence="2 3">AF19-21</strain>
    </source>
</reference>
<evidence type="ECO:0000256" key="1">
    <source>
        <dbReference type="SAM" id="MobiDB-lite"/>
    </source>
</evidence>
<feature type="region of interest" description="Disordered" evidence="1">
    <location>
        <begin position="1"/>
        <end position="21"/>
    </location>
</feature>
<dbReference type="EMBL" id="QVIA01000003">
    <property type="protein sequence ID" value="RGC34523.1"/>
    <property type="molecule type" value="Genomic_DNA"/>
</dbReference>
<proteinExistence type="predicted"/>
<sequence length="61" mass="7008">MLHSQEAGQTGSGKTKPGRGACGEILACKKRKMHKPPYLRINWYQQNKGVFLWIHFSYTKT</sequence>
<dbReference type="Proteomes" id="UP000261111">
    <property type="component" value="Unassembled WGS sequence"/>
</dbReference>
<name>A0A3E2X1L9_9FIRM</name>
<gene>
    <name evidence="2" type="ORF">DWX41_03465</name>
</gene>
<comment type="caution">
    <text evidence="2">The sequence shown here is derived from an EMBL/GenBank/DDBJ whole genome shotgun (WGS) entry which is preliminary data.</text>
</comment>
<feature type="compositionally biased region" description="Polar residues" evidence="1">
    <location>
        <begin position="1"/>
        <end position="13"/>
    </location>
</feature>
<dbReference type="AlphaFoldDB" id="A0A3E2X1L9"/>
<evidence type="ECO:0000313" key="3">
    <source>
        <dbReference type="Proteomes" id="UP000261111"/>
    </source>
</evidence>
<protein>
    <submittedName>
        <fullName evidence="2">Uncharacterized protein</fullName>
    </submittedName>
</protein>
<accession>A0A3E2X1L9</accession>
<organism evidence="2 3">
    <name type="scientific">Hungatella hathewayi</name>
    <dbReference type="NCBI Taxonomy" id="154046"/>
    <lineage>
        <taxon>Bacteria</taxon>
        <taxon>Bacillati</taxon>
        <taxon>Bacillota</taxon>
        <taxon>Clostridia</taxon>
        <taxon>Lachnospirales</taxon>
        <taxon>Lachnospiraceae</taxon>
        <taxon>Hungatella</taxon>
    </lineage>
</organism>